<protein>
    <submittedName>
        <fullName evidence="1">Uncharacterized protein</fullName>
    </submittedName>
</protein>
<dbReference type="AlphaFoldDB" id="A0AAD4DWY6"/>
<organism evidence="1 2">
    <name type="scientific">Suillus fuscotomentosus</name>
    <dbReference type="NCBI Taxonomy" id="1912939"/>
    <lineage>
        <taxon>Eukaryota</taxon>
        <taxon>Fungi</taxon>
        <taxon>Dikarya</taxon>
        <taxon>Basidiomycota</taxon>
        <taxon>Agaricomycotina</taxon>
        <taxon>Agaricomycetes</taxon>
        <taxon>Agaricomycetidae</taxon>
        <taxon>Boletales</taxon>
        <taxon>Suillineae</taxon>
        <taxon>Suillaceae</taxon>
        <taxon>Suillus</taxon>
    </lineage>
</organism>
<name>A0AAD4DWY6_9AGAM</name>
<dbReference type="Proteomes" id="UP001195769">
    <property type="component" value="Unassembled WGS sequence"/>
</dbReference>
<evidence type="ECO:0000313" key="2">
    <source>
        <dbReference type="Proteomes" id="UP001195769"/>
    </source>
</evidence>
<sequence>MTQFLGADDFVSNSAIPPTPTIIVSEPVVRSPTLESTEERLRKELEVNKKDAKYEFSRYEEVGILLEAAERTTDVIRLWEQKEHTIFPLLFHVAMDVLPAQALELHQ</sequence>
<dbReference type="RefSeq" id="XP_041221205.1">
    <property type="nucleotide sequence ID" value="XM_041370444.1"/>
</dbReference>
<accession>A0AAD4DWY6</accession>
<dbReference type="EMBL" id="JABBWK010000064">
    <property type="protein sequence ID" value="KAG1895629.1"/>
    <property type="molecule type" value="Genomic_DNA"/>
</dbReference>
<reference evidence="1" key="1">
    <citation type="journal article" date="2020" name="New Phytol.">
        <title>Comparative genomics reveals dynamic genome evolution in host specialist ectomycorrhizal fungi.</title>
        <authorList>
            <person name="Lofgren L.A."/>
            <person name="Nguyen N.H."/>
            <person name="Vilgalys R."/>
            <person name="Ruytinx J."/>
            <person name="Liao H.L."/>
            <person name="Branco S."/>
            <person name="Kuo A."/>
            <person name="LaButti K."/>
            <person name="Lipzen A."/>
            <person name="Andreopoulos W."/>
            <person name="Pangilinan J."/>
            <person name="Riley R."/>
            <person name="Hundley H."/>
            <person name="Na H."/>
            <person name="Barry K."/>
            <person name="Grigoriev I.V."/>
            <person name="Stajich J.E."/>
            <person name="Kennedy P.G."/>
        </authorList>
    </citation>
    <scope>NUCLEOTIDE SEQUENCE</scope>
    <source>
        <strain evidence="1">FC203</strain>
    </source>
</reference>
<dbReference type="GeneID" id="64664742"/>
<keyword evidence="2" id="KW-1185">Reference proteome</keyword>
<evidence type="ECO:0000313" key="1">
    <source>
        <dbReference type="EMBL" id="KAG1895629.1"/>
    </source>
</evidence>
<gene>
    <name evidence="1" type="ORF">F5891DRAFT_1281004</name>
</gene>
<comment type="caution">
    <text evidence="1">The sequence shown here is derived from an EMBL/GenBank/DDBJ whole genome shotgun (WGS) entry which is preliminary data.</text>
</comment>
<proteinExistence type="predicted"/>